<reference evidence="2 3" key="1">
    <citation type="journal article" date="2015" name="Nat. Commun.">
        <title>Lucilia cuprina genome unlocks parasitic fly biology to underpin future interventions.</title>
        <authorList>
            <person name="Anstead C.A."/>
            <person name="Korhonen P.K."/>
            <person name="Young N.D."/>
            <person name="Hall R.S."/>
            <person name="Jex A.R."/>
            <person name="Murali S.C."/>
            <person name="Hughes D.S."/>
            <person name="Lee S.F."/>
            <person name="Perry T."/>
            <person name="Stroehlein A.J."/>
            <person name="Ansell B.R."/>
            <person name="Breugelmans B."/>
            <person name="Hofmann A."/>
            <person name="Qu J."/>
            <person name="Dugan S."/>
            <person name="Lee S.L."/>
            <person name="Chao H."/>
            <person name="Dinh H."/>
            <person name="Han Y."/>
            <person name="Doddapaneni H.V."/>
            <person name="Worley K.C."/>
            <person name="Muzny D.M."/>
            <person name="Ioannidis P."/>
            <person name="Waterhouse R.M."/>
            <person name="Zdobnov E.M."/>
            <person name="James P.J."/>
            <person name="Bagnall N.H."/>
            <person name="Kotze A.C."/>
            <person name="Gibbs R.A."/>
            <person name="Richards S."/>
            <person name="Batterham P."/>
            <person name="Gasser R.B."/>
        </authorList>
    </citation>
    <scope>NUCLEOTIDE SEQUENCE [LARGE SCALE GENOMIC DNA]</scope>
    <source>
        <strain evidence="2 3">LS</strain>
        <tissue evidence="2">Full body</tissue>
    </source>
</reference>
<sequence length="74" mass="8584">MKTALKIFREKIPEPMKTILACRDPDSIENAMDILFISGYANYWRENASDHFAKTNSPTTKNRSHANYGKNYRT</sequence>
<organism evidence="2 3">
    <name type="scientific">Lucilia cuprina</name>
    <name type="common">Green bottle fly</name>
    <name type="synonym">Australian sheep blowfly</name>
    <dbReference type="NCBI Taxonomy" id="7375"/>
    <lineage>
        <taxon>Eukaryota</taxon>
        <taxon>Metazoa</taxon>
        <taxon>Ecdysozoa</taxon>
        <taxon>Arthropoda</taxon>
        <taxon>Hexapoda</taxon>
        <taxon>Insecta</taxon>
        <taxon>Pterygota</taxon>
        <taxon>Neoptera</taxon>
        <taxon>Endopterygota</taxon>
        <taxon>Diptera</taxon>
        <taxon>Brachycera</taxon>
        <taxon>Muscomorpha</taxon>
        <taxon>Oestroidea</taxon>
        <taxon>Calliphoridae</taxon>
        <taxon>Luciliinae</taxon>
        <taxon>Lucilia</taxon>
    </lineage>
</organism>
<gene>
    <name evidence="2" type="ORF">FF38_03577</name>
</gene>
<feature type="region of interest" description="Disordered" evidence="1">
    <location>
        <begin position="52"/>
        <end position="74"/>
    </location>
</feature>
<evidence type="ECO:0000313" key="3">
    <source>
        <dbReference type="Proteomes" id="UP000037069"/>
    </source>
</evidence>
<name>A0A0L0C932_LUCCU</name>
<proteinExistence type="predicted"/>
<evidence type="ECO:0000313" key="2">
    <source>
        <dbReference type="EMBL" id="KNC28938.1"/>
    </source>
</evidence>
<protein>
    <submittedName>
        <fullName evidence="2">Uncharacterized protein</fullName>
    </submittedName>
</protein>
<feature type="non-terminal residue" evidence="2">
    <location>
        <position position="74"/>
    </location>
</feature>
<dbReference type="Proteomes" id="UP000037069">
    <property type="component" value="Unassembled WGS sequence"/>
</dbReference>
<accession>A0A0L0C932</accession>
<dbReference type="EMBL" id="JRES01000727">
    <property type="protein sequence ID" value="KNC28938.1"/>
    <property type="molecule type" value="Genomic_DNA"/>
</dbReference>
<keyword evidence="3" id="KW-1185">Reference proteome</keyword>
<comment type="caution">
    <text evidence="2">The sequence shown here is derived from an EMBL/GenBank/DDBJ whole genome shotgun (WGS) entry which is preliminary data.</text>
</comment>
<evidence type="ECO:0000256" key="1">
    <source>
        <dbReference type="SAM" id="MobiDB-lite"/>
    </source>
</evidence>
<dbReference type="AlphaFoldDB" id="A0A0L0C932"/>